<dbReference type="SUPFAM" id="SSF56672">
    <property type="entry name" value="DNA/RNA polymerases"/>
    <property type="match status" value="1"/>
</dbReference>
<comment type="similarity">
    <text evidence="1">Belongs to the beta type-B retroviral polymerase family. HERV class-II K(HML-2) pol subfamily.</text>
</comment>
<feature type="region of interest" description="Disordered" evidence="14">
    <location>
        <begin position="1709"/>
        <end position="1751"/>
    </location>
</feature>
<dbReference type="PROSITE" id="PS50878">
    <property type="entry name" value="RT_POL"/>
    <property type="match status" value="1"/>
</dbReference>
<dbReference type="Gene3D" id="1.10.340.70">
    <property type="match status" value="1"/>
</dbReference>
<keyword evidence="4" id="KW-0548">Nucleotidyltransferase</keyword>
<keyword evidence="13" id="KW-0862">Zinc</keyword>
<sequence length="1791" mass="201162">MPLLRPQEVYAWAEAEQVNPRCAFAVDRVPTGCSVKLMHPTLIYHVRLKGIRLVMEMESRVLGYRARLYCGPRELGDDEGPYTVYPVGTYPLGCPVVYAGSATSLPLALEVKTEPLDSATVVSGLDSPGKVEALSSSAGTMLPTLVIAGTKYPKLKVFSGTLPVPEGEQGFEEWQEAAVQMIEECPCPEGDKRIRLTENLRPPASQVVKLFCKAHLKASVRDCLKALEEVYGACDNPHNLLHMFRSLYQEEGELVSTFVRRLQSKLWTLVHKEVIPVAEVDEMRRTQLLQGLQASHPIAMELRIMYRQGTPPEMGAIMGVVKEREAELERVSAHSKKVTTGSLPSAQKDLKGALRKTPDSSLRPRMASLAKTFSATAQLDCFRCGHQGHRVYQCYPSVGSGEFHSKGGQLPSKRKGTQKGWKPLNLPGVGRRCTFSLLVNGVPTTALFDTGSQLTIIHRPFYLQHLSHLPLQTVGPVPVFGVGTGPTYMDGCVEVQLHIPGLVGDNDPPITVVAYVSPPPGGKEAAPVIVGSNVKAVEEAFLRFLQPREGTPLTVLPVSPELQAICQTFAPESPGGCIGNPWYPVEIPPGGVRNLRVYVEIVSTTPGSYFLLETDPHEAVRNGWEIVPERKDYRRKCPRTDVVTVKNITSYTVTIPAWYTVGHCYPVESVNPCSVPEGKEDIKLNFKLEEADDPMEHRHMLEQKLLLYRDVFSVDEMDVGCAKRAEHSIRLSDDTPFRERSRRIPPRDLEDVRKYLDKMKDQRIIVESRSPYASPIVIVRKKNGSVRLCVDYRTLNRRTVPDQYTLPRIDEALDALHGSAWFSVMDLRSGYYQIPMSRDDQEKTAFICPLGFYEFTRMPQGISGAPATFQRLMEKVLGDLTPRHCIVYLDDIIVFGSTLEEHDTRLFNVLDRLRQEGLKLSVDKCKFARKAVKFVGHIVSAEGIATDPEKVAAVRDWPRPTNLTELRSFLGFCGYYRRFVEGYSRLAHPLNGLLAGSASKQTHSVQPPLKDRWSTDCEEAFLTLKKRLTEAPVLAYADPQKPYVLHVDASYEGLGGILHQEYPEGLKPVAYVSRSLNPAEKNYPVHKLEFLALKWVITDKLHDYLYGVKFEVRTDNNPLTYILTTAKLDAAGHRWLAALSNYQFSLKYKPGPKNVGADALSRRPGLPPCLEEDEWEELPSLSVAAHCATAAMKNGQVAFSELRLVDSLGGKEDCIPSMYAYPTTLGVSQSLQLSNGDMIRGQKRDPVVRYVREAVARKDPELMRKTIPKDSRIFLKEWDKLKFIDGSLYRIQLFHDHPERRQLVLPQVYRRMVLRSLHDQHGHLGVEKTFGLIRDRFFWPRMREMVVEYCRRCVPCLQRKSLPTRAAPMEHLKSTGPLDLVCMDFLCIDKDSSGIGNILVVTDHYTRYAQAYPTKDQKAATVAKVLWEKFFVHYGLPNRLHSDQGRDFESRLIKELLDLLNVAKSRTTPYHPEGDALPERFNRTLLDMLGTLSVTEKPSWSRHVSALVHAYNCTRHESTGFSPYFLMFGREARLPIDVQLGVSTDGIGCKEHYQYVNRLRNSLKEAYCLAEENAAKVNAGNKRRFDAKVRYRELKPGDKVLLRNLGPSAKHKLADRWRKELFEVVAKLPSVPVYRIQGTDGRVKAWHRNHLLPVPQVPQMNTNSEVVEDDGLVPNDGVREEEVPSTTESGEMLALGEGSDDILHGGELDIDAPPFQPHSPGYPAPDPVECRGSNPEPLRRGDRVRRPPSLFTYDTVGRPTYGVPGYFGPSSAVMSLIDAHARLVHMMPVCC</sequence>
<evidence type="ECO:0000256" key="13">
    <source>
        <dbReference type="PROSITE-ProRule" id="PRU00047"/>
    </source>
</evidence>
<dbReference type="InterPro" id="IPR001584">
    <property type="entry name" value="Integrase_cat-core"/>
</dbReference>
<dbReference type="PROSITE" id="PS00141">
    <property type="entry name" value="ASP_PROTEASE"/>
    <property type="match status" value="1"/>
</dbReference>
<dbReference type="GO" id="GO:0004523">
    <property type="term" value="F:RNA-DNA hybrid ribonuclease activity"/>
    <property type="evidence" value="ECO:0007669"/>
    <property type="project" value="UniProtKB-EC"/>
</dbReference>
<keyword evidence="11" id="KW-0695">RNA-directed DNA polymerase</keyword>
<keyword evidence="13" id="KW-0479">Metal-binding</keyword>
<dbReference type="RefSeq" id="XP_041420065.1">
    <property type="nucleotide sequence ID" value="XM_041564131.1"/>
</dbReference>
<keyword evidence="18" id="KW-1185">Reference proteome</keyword>
<dbReference type="GO" id="GO:0008270">
    <property type="term" value="F:zinc ion binding"/>
    <property type="evidence" value="ECO:0007669"/>
    <property type="project" value="UniProtKB-KW"/>
</dbReference>
<evidence type="ECO:0000256" key="7">
    <source>
        <dbReference type="ARBA" id="ARBA00022801"/>
    </source>
</evidence>
<dbReference type="FunFam" id="3.10.20.370:FF:000001">
    <property type="entry name" value="Retrovirus-related Pol polyprotein from transposon 17.6-like protein"/>
    <property type="match status" value="1"/>
</dbReference>
<dbReference type="InterPro" id="IPR001878">
    <property type="entry name" value="Znf_CCHC"/>
</dbReference>
<dbReference type="SUPFAM" id="SSF53098">
    <property type="entry name" value="Ribonuclease H-like"/>
    <property type="match status" value="1"/>
</dbReference>
<keyword evidence="6" id="KW-0255">Endonuclease</keyword>
<dbReference type="PANTHER" id="PTHR37984">
    <property type="entry name" value="PROTEIN CBG26694"/>
    <property type="match status" value="1"/>
</dbReference>
<evidence type="ECO:0000259" key="17">
    <source>
        <dbReference type="PROSITE" id="PS50994"/>
    </source>
</evidence>
<evidence type="ECO:0000256" key="8">
    <source>
        <dbReference type="ARBA" id="ARBA00022842"/>
    </source>
</evidence>
<dbReference type="GO" id="GO:0003964">
    <property type="term" value="F:RNA-directed DNA polymerase activity"/>
    <property type="evidence" value="ECO:0007669"/>
    <property type="project" value="UniProtKB-KW"/>
</dbReference>
<dbReference type="GO" id="GO:0006508">
    <property type="term" value="P:proteolysis"/>
    <property type="evidence" value="ECO:0007669"/>
    <property type="project" value="InterPro"/>
</dbReference>
<evidence type="ECO:0000256" key="3">
    <source>
        <dbReference type="ARBA" id="ARBA00022679"/>
    </source>
</evidence>
<keyword evidence="5" id="KW-0540">Nuclease</keyword>
<keyword evidence="8" id="KW-0460">Magnesium</keyword>
<dbReference type="CDD" id="cd01647">
    <property type="entry name" value="RT_LTR"/>
    <property type="match status" value="1"/>
</dbReference>
<dbReference type="InterPro" id="IPR012337">
    <property type="entry name" value="RNaseH-like_sf"/>
</dbReference>
<evidence type="ECO:0000256" key="14">
    <source>
        <dbReference type="SAM" id="MobiDB-lite"/>
    </source>
</evidence>
<dbReference type="FunFam" id="3.30.70.270:FF:000062">
    <property type="entry name" value="Uncharacterized protein"/>
    <property type="match status" value="1"/>
</dbReference>
<evidence type="ECO:0000256" key="11">
    <source>
        <dbReference type="ARBA" id="ARBA00022918"/>
    </source>
</evidence>
<dbReference type="InterPro" id="IPR043502">
    <property type="entry name" value="DNA/RNA_pol_sf"/>
</dbReference>
<protein>
    <recommendedName>
        <fullName evidence="12">Gypsy retrotransposon integrase-like protein 1</fullName>
        <ecNumber evidence="2">3.1.26.4</ecNumber>
    </recommendedName>
</protein>
<reference evidence="19" key="1">
    <citation type="submission" date="2025-08" db="UniProtKB">
        <authorList>
            <consortium name="RefSeq"/>
        </authorList>
    </citation>
    <scope>IDENTIFICATION</scope>
    <source>
        <strain evidence="19">J_2021</strain>
        <tissue evidence="19">Erythrocytes</tissue>
    </source>
</reference>
<evidence type="ECO:0000256" key="2">
    <source>
        <dbReference type="ARBA" id="ARBA00012180"/>
    </source>
</evidence>
<evidence type="ECO:0000256" key="12">
    <source>
        <dbReference type="ARBA" id="ARBA00039658"/>
    </source>
</evidence>
<feature type="domain" description="Reverse transcriptase" evidence="16">
    <location>
        <begin position="760"/>
        <end position="939"/>
    </location>
</feature>
<dbReference type="KEGG" id="xla:121394126"/>
<dbReference type="Gene3D" id="3.30.70.270">
    <property type="match status" value="2"/>
</dbReference>
<dbReference type="Pfam" id="PF17921">
    <property type="entry name" value="Integrase_H2C2"/>
    <property type="match status" value="1"/>
</dbReference>
<feature type="region of interest" description="Disordered" evidence="14">
    <location>
        <begin position="1668"/>
        <end position="1689"/>
    </location>
</feature>
<dbReference type="FunFam" id="1.10.340.70:FF:000001">
    <property type="entry name" value="Retrovirus-related Pol polyprotein from transposon gypsy-like Protein"/>
    <property type="match status" value="1"/>
</dbReference>
<dbReference type="InterPro" id="IPR041577">
    <property type="entry name" value="RT_RNaseH_2"/>
</dbReference>
<keyword evidence="7" id="KW-0378">Hydrolase</keyword>
<dbReference type="Pfam" id="PF17919">
    <property type="entry name" value="RT_RNaseH_2"/>
    <property type="match status" value="1"/>
</dbReference>
<name>A0A8J1KRZ4_XENLA</name>
<dbReference type="Pfam" id="PF00665">
    <property type="entry name" value="rve"/>
    <property type="match status" value="1"/>
</dbReference>
<dbReference type="FunFam" id="3.30.420.10:FF:000269">
    <property type="entry name" value="Uncharacterized protein"/>
    <property type="match status" value="1"/>
</dbReference>
<accession>A0A8J1KRZ4</accession>
<dbReference type="GO" id="GO:0004190">
    <property type="term" value="F:aspartic-type endopeptidase activity"/>
    <property type="evidence" value="ECO:0007669"/>
    <property type="project" value="InterPro"/>
</dbReference>
<dbReference type="PANTHER" id="PTHR37984:SF15">
    <property type="entry name" value="INTEGRASE CATALYTIC DOMAIN-CONTAINING PROTEIN"/>
    <property type="match status" value="1"/>
</dbReference>
<feature type="domain" description="Integrase catalytic" evidence="17">
    <location>
        <begin position="1373"/>
        <end position="1531"/>
    </location>
</feature>
<dbReference type="PROSITE" id="PS50158">
    <property type="entry name" value="ZF_CCHC"/>
    <property type="match status" value="1"/>
</dbReference>
<feature type="domain" description="CCHC-type" evidence="15">
    <location>
        <begin position="381"/>
        <end position="394"/>
    </location>
</feature>
<dbReference type="CDD" id="cd09274">
    <property type="entry name" value="RNase_HI_RT_Ty3"/>
    <property type="match status" value="1"/>
</dbReference>
<keyword evidence="10" id="KW-0229">DNA integration</keyword>
<evidence type="ECO:0000256" key="5">
    <source>
        <dbReference type="ARBA" id="ARBA00022722"/>
    </source>
</evidence>
<evidence type="ECO:0000256" key="6">
    <source>
        <dbReference type="ARBA" id="ARBA00022759"/>
    </source>
</evidence>
<evidence type="ECO:0000256" key="9">
    <source>
        <dbReference type="ARBA" id="ARBA00022884"/>
    </source>
</evidence>
<dbReference type="GO" id="GO:0015074">
    <property type="term" value="P:DNA integration"/>
    <property type="evidence" value="ECO:0007669"/>
    <property type="project" value="UniProtKB-KW"/>
</dbReference>
<evidence type="ECO:0000313" key="18">
    <source>
        <dbReference type="Proteomes" id="UP000186698"/>
    </source>
</evidence>
<dbReference type="InterPro" id="IPR043128">
    <property type="entry name" value="Rev_trsase/Diguanyl_cyclase"/>
</dbReference>
<organism evidence="18 19">
    <name type="scientific">Xenopus laevis</name>
    <name type="common">African clawed frog</name>
    <dbReference type="NCBI Taxonomy" id="8355"/>
    <lineage>
        <taxon>Eukaryota</taxon>
        <taxon>Metazoa</taxon>
        <taxon>Chordata</taxon>
        <taxon>Craniata</taxon>
        <taxon>Vertebrata</taxon>
        <taxon>Euteleostomi</taxon>
        <taxon>Amphibia</taxon>
        <taxon>Batrachia</taxon>
        <taxon>Anura</taxon>
        <taxon>Pipoidea</taxon>
        <taxon>Pipidae</taxon>
        <taxon>Xenopodinae</taxon>
        <taxon>Xenopus</taxon>
        <taxon>Xenopus</taxon>
    </lineage>
</organism>
<gene>
    <name evidence="19" type="primary">LOC121394126</name>
</gene>
<evidence type="ECO:0000256" key="4">
    <source>
        <dbReference type="ARBA" id="ARBA00022695"/>
    </source>
</evidence>
<dbReference type="Pfam" id="PF00078">
    <property type="entry name" value="RVT_1"/>
    <property type="match status" value="1"/>
</dbReference>
<dbReference type="SUPFAM" id="SSF50630">
    <property type="entry name" value="Acid proteases"/>
    <property type="match status" value="1"/>
</dbReference>
<dbReference type="PROSITE" id="PS50994">
    <property type="entry name" value="INTEGRASE"/>
    <property type="match status" value="1"/>
</dbReference>
<dbReference type="Gene3D" id="3.10.10.10">
    <property type="entry name" value="HIV Type 1 Reverse Transcriptase, subunit A, domain 1"/>
    <property type="match status" value="1"/>
</dbReference>
<dbReference type="Pfam" id="PF14893">
    <property type="entry name" value="PNMA"/>
    <property type="match status" value="1"/>
</dbReference>
<dbReference type="GO" id="GO:0003723">
    <property type="term" value="F:RNA binding"/>
    <property type="evidence" value="ECO:0007669"/>
    <property type="project" value="UniProtKB-KW"/>
</dbReference>
<dbReference type="Gene3D" id="3.10.20.370">
    <property type="match status" value="1"/>
</dbReference>
<evidence type="ECO:0000259" key="16">
    <source>
        <dbReference type="PROSITE" id="PS50878"/>
    </source>
</evidence>
<dbReference type="InterPro" id="IPR050951">
    <property type="entry name" value="Retrovirus_Pol_polyprotein"/>
</dbReference>
<evidence type="ECO:0000313" key="19">
    <source>
        <dbReference type="RefSeq" id="XP_041420065.1"/>
    </source>
</evidence>
<dbReference type="InterPro" id="IPR000477">
    <property type="entry name" value="RT_dom"/>
</dbReference>
<keyword evidence="13" id="KW-0863">Zinc-finger</keyword>
<keyword evidence="9" id="KW-0694">RNA-binding</keyword>
<dbReference type="InterPro" id="IPR001969">
    <property type="entry name" value="Aspartic_peptidase_AS"/>
</dbReference>
<dbReference type="Proteomes" id="UP000186698">
    <property type="component" value="Chromosome 5S"/>
</dbReference>
<dbReference type="Gene3D" id="3.30.420.10">
    <property type="entry name" value="Ribonuclease H-like superfamily/Ribonuclease H"/>
    <property type="match status" value="1"/>
</dbReference>
<dbReference type="EC" id="3.1.26.4" evidence="2"/>
<keyword evidence="3" id="KW-0808">Transferase</keyword>
<dbReference type="InterPro" id="IPR036397">
    <property type="entry name" value="RNaseH_sf"/>
</dbReference>
<dbReference type="OrthoDB" id="115435at2759"/>
<evidence type="ECO:0000256" key="10">
    <source>
        <dbReference type="ARBA" id="ARBA00022908"/>
    </source>
</evidence>
<evidence type="ECO:0000259" key="15">
    <source>
        <dbReference type="PROSITE" id="PS50158"/>
    </source>
</evidence>
<dbReference type="GeneID" id="121394126"/>
<dbReference type="InterPro" id="IPR041588">
    <property type="entry name" value="Integrase_H2C2"/>
</dbReference>
<dbReference type="InterPro" id="IPR048270">
    <property type="entry name" value="PNMA_C"/>
</dbReference>
<dbReference type="FunFam" id="3.10.10.10:FF:000004">
    <property type="entry name" value="Uncharacterized protein"/>
    <property type="match status" value="1"/>
</dbReference>
<feature type="compositionally biased region" description="Pro residues" evidence="14">
    <location>
        <begin position="1714"/>
        <end position="1726"/>
    </location>
</feature>
<proteinExistence type="inferred from homology"/>
<dbReference type="InterPro" id="IPR021109">
    <property type="entry name" value="Peptidase_aspartic_dom_sf"/>
</dbReference>
<evidence type="ECO:0000256" key="1">
    <source>
        <dbReference type="ARBA" id="ARBA00010879"/>
    </source>
</evidence>
<dbReference type="CDD" id="cd00303">
    <property type="entry name" value="retropepsin_like"/>
    <property type="match status" value="1"/>
</dbReference>